<dbReference type="PANTHER" id="PTHR43685">
    <property type="entry name" value="GLYCOSYLTRANSFERASE"/>
    <property type="match status" value="1"/>
</dbReference>
<accession>A0A5B9W941</accession>
<sequence>MSVLMPVYNTRRYVRQAVESILGQTFEDFELIVMDDQSTDGSLGVVEECRRRDDRVRLFPRAKTGYCRLLNEALGLARGRYLARMDSDDVSLPDRFEKQVAYLEANSDCVAVGCRVREIDPHGLHLDVSRNELDHDGIVARLLEGAGAEIPHPGVMMRTSAVVEAGGYRPEFEPVEDLDLYLRLAERGRLANLPGVLLEYRQHFTSVNYLRADEQVRLASLVVAEAMTRRGQAVPGSFAVPPWRMPTKAESYRNWAEAALRSRRRGVAMEYAVKGVMAGPAEGVSWVVLAGVLAGTLRSFARSARDAFRRMASSPGGSGR</sequence>
<dbReference type="InterPro" id="IPR050834">
    <property type="entry name" value="Glycosyltransf_2"/>
</dbReference>
<keyword evidence="2 5" id="KW-0328">Glycosyltransferase</keyword>
<evidence type="ECO:0000313" key="6">
    <source>
        <dbReference type="Proteomes" id="UP000324233"/>
    </source>
</evidence>
<dbReference type="EMBL" id="CP042997">
    <property type="protein sequence ID" value="QEH36390.1"/>
    <property type="molecule type" value="Genomic_DNA"/>
</dbReference>
<dbReference type="SUPFAM" id="SSF53448">
    <property type="entry name" value="Nucleotide-diphospho-sugar transferases"/>
    <property type="match status" value="1"/>
</dbReference>
<dbReference type="Pfam" id="PF00535">
    <property type="entry name" value="Glycos_transf_2"/>
    <property type="match status" value="1"/>
</dbReference>
<dbReference type="PANTHER" id="PTHR43685:SF5">
    <property type="entry name" value="GLYCOSYLTRANSFERASE EPSE-RELATED"/>
    <property type="match status" value="1"/>
</dbReference>
<dbReference type="KEGG" id="agv:OJF2_49530"/>
<evidence type="ECO:0000256" key="3">
    <source>
        <dbReference type="ARBA" id="ARBA00022679"/>
    </source>
</evidence>
<dbReference type="RefSeq" id="WP_168222023.1">
    <property type="nucleotide sequence ID" value="NZ_CP042997.1"/>
</dbReference>
<dbReference type="Gene3D" id="3.90.550.10">
    <property type="entry name" value="Spore Coat Polysaccharide Biosynthesis Protein SpsA, Chain A"/>
    <property type="match status" value="1"/>
</dbReference>
<dbReference type="Proteomes" id="UP000324233">
    <property type="component" value="Chromosome"/>
</dbReference>
<dbReference type="EC" id="2.4.-.-" evidence="5"/>
<evidence type="ECO:0000256" key="2">
    <source>
        <dbReference type="ARBA" id="ARBA00022676"/>
    </source>
</evidence>
<dbReference type="InterPro" id="IPR001173">
    <property type="entry name" value="Glyco_trans_2-like"/>
</dbReference>
<evidence type="ECO:0000256" key="1">
    <source>
        <dbReference type="ARBA" id="ARBA00006739"/>
    </source>
</evidence>
<reference evidence="5 6" key="1">
    <citation type="submission" date="2019-08" db="EMBL/GenBank/DDBJ databases">
        <title>Deep-cultivation of Planctomycetes and their phenomic and genomic characterization uncovers novel biology.</title>
        <authorList>
            <person name="Wiegand S."/>
            <person name="Jogler M."/>
            <person name="Boedeker C."/>
            <person name="Pinto D."/>
            <person name="Vollmers J."/>
            <person name="Rivas-Marin E."/>
            <person name="Kohn T."/>
            <person name="Peeters S.H."/>
            <person name="Heuer A."/>
            <person name="Rast P."/>
            <person name="Oberbeckmann S."/>
            <person name="Bunk B."/>
            <person name="Jeske O."/>
            <person name="Meyerdierks A."/>
            <person name="Storesund J.E."/>
            <person name="Kallscheuer N."/>
            <person name="Luecker S."/>
            <person name="Lage O.M."/>
            <person name="Pohl T."/>
            <person name="Merkel B.J."/>
            <person name="Hornburger P."/>
            <person name="Mueller R.-W."/>
            <person name="Bruemmer F."/>
            <person name="Labrenz M."/>
            <person name="Spormann A.M."/>
            <person name="Op den Camp H."/>
            <person name="Overmann J."/>
            <person name="Amann R."/>
            <person name="Jetten M.S.M."/>
            <person name="Mascher T."/>
            <person name="Medema M.H."/>
            <person name="Devos D.P."/>
            <person name="Kaster A.-K."/>
            <person name="Ovreas L."/>
            <person name="Rohde M."/>
            <person name="Galperin M.Y."/>
            <person name="Jogler C."/>
        </authorList>
    </citation>
    <scope>NUCLEOTIDE SEQUENCE [LARGE SCALE GENOMIC DNA]</scope>
    <source>
        <strain evidence="5 6">OJF2</strain>
    </source>
</reference>
<gene>
    <name evidence="5" type="primary">epsE_6</name>
    <name evidence="5" type="ORF">OJF2_49530</name>
</gene>
<evidence type="ECO:0000313" key="5">
    <source>
        <dbReference type="EMBL" id="QEH36390.1"/>
    </source>
</evidence>
<proteinExistence type="inferred from homology"/>
<evidence type="ECO:0000259" key="4">
    <source>
        <dbReference type="Pfam" id="PF00535"/>
    </source>
</evidence>
<dbReference type="AlphaFoldDB" id="A0A5B9W941"/>
<comment type="similarity">
    <text evidence="1">Belongs to the glycosyltransferase 2 family.</text>
</comment>
<protein>
    <submittedName>
        <fullName evidence="5">Glycosyltransferase EpsE</fullName>
        <ecNumber evidence="5">2.4.-.-</ecNumber>
    </submittedName>
</protein>
<dbReference type="InterPro" id="IPR029044">
    <property type="entry name" value="Nucleotide-diphossugar_trans"/>
</dbReference>
<organism evidence="5 6">
    <name type="scientific">Aquisphaera giovannonii</name>
    <dbReference type="NCBI Taxonomy" id="406548"/>
    <lineage>
        <taxon>Bacteria</taxon>
        <taxon>Pseudomonadati</taxon>
        <taxon>Planctomycetota</taxon>
        <taxon>Planctomycetia</taxon>
        <taxon>Isosphaerales</taxon>
        <taxon>Isosphaeraceae</taxon>
        <taxon>Aquisphaera</taxon>
    </lineage>
</organism>
<dbReference type="GO" id="GO:0016757">
    <property type="term" value="F:glycosyltransferase activity"/>
    <property type="evidence" value="ECO:0007669"/>
    <property type="project" value="UniProtKB-KW"/>
</dbReference>
<keyword evidence="6" id="KW-1185">Reference proteome</keyword>
<keyword evidence="3 5" id="KW-0808">Transferase</keyword>
<feature type="domain" description="Glycosyltransferase 2-like" evidence="4">
    <location>
        <begin position="2"/>
        <end position="127"/>
    </location>
</feature>
<name>A0A5B9W941_9BACT</name>